<proteinExistence type="predicted"/>
<reference evidence="1" key="1">
    <citation type="submission" date="2019-12" db="EMBL/GenBank/DDBJ databases">
        <authorList>
            <person name="Cremers G."/>
        </authorList>
    </citation>
    <scope>NUCLEOTIDE SEQUENCE</scope>
    <source>
        <strain evidence="1">Vvax</strain>
    </source>
</reference>
<gene>
    <name evidence="1" type="primary">asD</name>
    <name evidence="1" type="ORF">VVAX_06380</name>
</gene>
<name>A0A679JHW5_VARPD</name>
<dbReference type="AlphaFoldDB" id="A0A679JHW5"/>
<dbReference type="Gene3D" id="1.10.20.110">
    <property type="match status" value="1"/>
</dbReference>
<evidence type="ECO:0000313" key="1">
    <source>
        <dbReference type="EMBL" id="CAA2110111.1"/>
    </source>
</evidence>
<dbReference type="SUPFAM" id="SSF53383">
    <property type="entry name" value="PLP-dependent transferases"/>
    <property type="match status" value="1"/>
</dbReference>
<dbReference type="EC" id="2.6.1.1" evidence="1"/>
<dbReference type="EMBL" id="LR743508">
    <property type="protein sequence ID" value="CAA2110111.1"/>
    <property type="molecule type" value="Genomic_DNA"/>
</dbReference>
<dbReference type="GO" id="GO:0004069">
    <property type="term" value="F:L-aspartate:2-oxoglutarate aminotransferase activity"/>
    <property type="evidence" value="ECO:0007669"/>
    <property type="project" value="UniProtKB-EC"/>
</dbReference>
<keyword evidence="1" id="KW-0808">Transferase</keyword>
<dbReference type="InterPro" id="IPR015424">
    <property type="entry name" value="PyrdxlP-dep_Trfase"/>
</dbReference>
<protein>
    <submittedName>
        <fullName evidence="1">Bifunctional aspartate aminotransferase and L-aspartate beta-decarboxylase</fullName>
        <ecNumber evidence="1">2.6.1.1</ecNumber>
    </submittedName>
</protein>
<organism evidence="1">
    <name type="scientific">Variovorax paradoxus</name>
    <dbReference type="NCBI Taxonomy" id="34073"/>
    <lineage>
        <taxon>Bacteria</taxon>
        <taxon>Pseudomonadati</taxon>
        <taxon>Pseudomonadota</taxon>
        <taxon>Betaproteobacteria</taxon>
        <taxon>Burkholderiales</taxon>
        <taxon>Comamonadaceae</taxon>
        <taxon>Variovorax</taxon>
    </lineage>
</organism>
<sequence length="434" mass="46438">MLNAGRGNPNFLATTPRHGFFQFGLFAMTESERSYIYMDGVGGFPQREGIEARFEIFTKSHEDEPGVRFIEAAVSYVRDQLGLSAGGFIYEMCEAILGCNYPVPDRMLRLSEVIVGQYIHKEMVGTHPFVGSFDMYAVEGGTAAMTYLFNSLRENHLLQPGDTIALGMPIFTPYIEIPHLNDYQLIETLITDTVVGSFPFQVAKVPGTYAVQPFVASRAMVTTQSTLDGAYTRLGINLQAATRDSNIRQLQITGAGTVLQLCNEVGITSVAACPSISLLTYNVTQGAAPDAWNIVNVADPLDAGVFYMARVAGKNVYLAAGTNTAAPNDSIFRIGLTESATWPTSKTSGGDTNGSWGTLDFDATTYSTVLARSDATVSALGANLTSPSPTIANLRLFTGPSAENYFATQDGTLSAVVGARGGPVAGYLQIGLAR</sequence>
<keyword evidence="1" id="KW-0032">Aminotransferase</keyword>
<accession>A0A679JHW5</accession>